<sequence length="316" mass="35567">MNTLNLLKNTTPILWGLCLFLCLKVSAQPNYPRTPAEANLIYSDLEHFMEAYAELATNPDTLQVLQTLYFDRGSEGLKEYIRRHKLTPELMRDAMLANPERYALLPAFLDKISAIEQVYKDLMKDFSTVLPNAMYPPTYLLVGANRGIGQASGVGQLITVTRPADNLPKLKKLMVHELAHFQEAMAMGLPKYAALYAKPDNLLGMCLREGGAEFVTSLVLGDITQTEALEFIEEDEKQLKNEFLKDLEKEGQNRDYWLGVNTDKSKHPNLLGYAMGYKINKAYYDMATDKAAALQDILRMDDAAVFVTSSGYFDNP</sequence>
<dbReference type="EMBL" id="JAUDUY010000001">
    <property type="protein sequence ID" value="MDM9630096.1"/>
    <property type="molecule type" value="Genomic_DNA"/>
</dbReference>
<keyword evidence="2" id="KW-0378">Hydrolase</keyword>
<dbReference type="RefSeq" id="WP_289723459.1">
    <property type="nucleotide sequence ID" value="NZ_JAUDUY010000001.1"/>
</dbReference>
<name>A0ABT7WAZ8_9FLAO</name>
<protein>
    <submittedName>
        <fullName evidence="2">DUF2268 domain-containing putative Zn-dependent protease</fullName>
    </submittedName>
</protein>
<organism evidence="2 3">
    <name type="scientific">Robiginitalea aurantiaca</name>
    <dbReference type="NCBI Taxonomy" id="3056915"/>
    <lineage>
        <taxon>Bacteria</taxon>
        <taxon>Pseudomonadati</taxon>
        <taxon>Bacteroidota</taxon>
        <taxon>Flavobacteriia</taxon>
        <taxon>Flavobacteriales</taxon>
        <taxon>Flavobacteriaceae</taxon>
        <taxon>Robiginitalea</taxon>
    </lineage>
</organism>
<dbReference type="GO" id="GO:0008233">
    <property type="term" value="F:peptidase activity"/>
    <property type="evidence" value="ECO:0007669"/>
    <property type="project" value="UniProtKB-KW"/>
</dbReference>
<dbReference type="InterPro" id="IPR018728">
    <property type="entry name" value="DUF2268"/>
</dbReference>
<proteinExistence type="predicted"/>
<keyword evidence="2" id="KW-0645">Protease</keyword>
<evidence type="ECO:0000313" key="2">
    <source>
        <dbReference type="EMBL" id="MDM9630096.1"/>
    </source>
</evidence>
<feature type="domain" description="DUF2268" evidence="1">
    <location>
        <begin position="155"/>
        <end position="290"/>
    </location>
</feature>
<dbReference type="GO" id="GO:0006508">
    <property type="term" value="P:proteolysis"/>
    <property type="evidence" value="ECO:0007669"/>
    <property type="project" value="UniProtKB-KW"/>
</dbReference>
<evidence type="ECO:0000259" key="1">
    <source>
        <dbReference type="Pfam" id="PF10026"/>
    </source>
</evidence>
<keyword evidence="3" id="KW-1185">Reference proteome</keyword>
<accession>A0ABT7WAZ8</accession>
<gene>
    <name evidence="2" type="ORF">QU605_01345</name>
</gene>
<dbReference type="Proteomes" id="UP001174839">
    <property type="component" value="Unassembled WGS sequence"/>
</dbReference>
<reference evidence="2" key="1">
    <citation type="submission" date="2023-06" db="EMBL/GenBank/DDBJ databases">
        <title>Robiginitalea aurantiacus sp. nov. and Algoriphagus sediminis sp. nov., isolated from coastal sediment.</title>
        <authorList>
            <person name="Zhou Z.Y."/>
            <person name="An J."/>
            <person name="Jia Y.W."/>
            <person name="Du Z.J."/>
        </authorList>
    </citation>
    <scope>NUCLEOTIDE SEQUENCE</scope>
    <source>
        <strain evidence="2">M39</strain>
    </source>
</reference>
<comment type="caution">
    <text evidence="2">The sequence shown here is derived from an EMBL/GenBank/DDBJ whole genome shotgun (WGS) entry which is preliminary data.</text>
</comment>
<evidence type="ECO:0000313" key="3">
    <source>
        <dbReference type="Proteomes" id="UP001174839"/>
    </source>
</evidence>
<dbReference type="Pfam" id="PF10026">
    <property type="entry name" value="DUF2268"/>
    <property type="match status" value="1"/>
</dbReference>